<sequence>MTNLITTTVLQPLAVGPEVAASLTGTTRSTIYHAIAIGELNAFKSGRRRLILMRELEAWITTVAARSRL</sequence>
<name>A0AAJ6MSR7_9PSED</name>
<dbReference type="GO" id="GO:0003677">
    <property type="term" value="F:DNA binding"/>
    <property type="evidence" value="ECO:0007669"/>
    <property type="project" value="InterPro"/>
</dbReference>
<organism evidence="2 3">
    <name type="scientific">Pseudomonas coleopterorum</name>
    <dbReference type="NCBI Taxonomy" id="1605838"/>
    <lineage>
        <taxon>Bacteria</taxon>
        <taxon>Pseudomonadati</taxon>
        <taxon>Pseudomonadota</taxon>
        <taxon>Gammaproteobacteria</taxon>
        <taxon>Pseudomonadales</taxon>
        <taxon>Pseudomonadaceae</taxon>
        <taxon>Pseudomonas</taxon>
    </lineage>
</organism>
<proteinExistence type="predicted"/>
<dbReference type="AlphaFoldDB" id="A0AAJ6MSR7"/>
<accession>A0AAJ6MSR7</accession>
<gene>
    <name evidence="2" type="ORF">RI108_18900</name>
</gene>
<evidence type="ECO:0000313" key="2">
    <source>
        <dbReference type="EMBL" id="WNC09311.1"/>
    </source>
</evidence>
<dbReference type="NCBIfam" id="TIGR01764">
    <property type="entry name" value="excise"/>
    <property type="match status" value="1"/>
</dbReference>
<protein>
    <submittedName>
        <fullName evidence="2">Helix-turn-helix domain-containing protein</fullName>
    </submittedName>
</protein>
<evidence type="ECO:0000259" key="1">
    <source>
        <dbReference type="Pfam" id="PF12728"/>
    </source>
</evidence>
<reference evidence="2" key="1">
    <citation type="submission" date="2023-09" db="EMBL/GenBank/DDBJ databases">
        <title>First report of Pseudomonas coleopterorum DJ13 causing leaf spot on Rhododendron pulchrum Sweet in China.</title>
        <authorList>
            <person name="Zhang Y."/>
        </authorList>
    </citation>
    <scope>NUCLEOTIDE SEQUENCE</scope>
    <source>
        <strain evidence="2">DJ13</strain>
    </source>
</reference>
<dbReference type="Pfam" id="PF12728">
    <property type="entry name" value="HTH_17"/>
    <property type="match status" value="1"/>
</dbReference>
<dbReference type="RefSeq" id="WP_310791737.1">
    <property type="nucleotide sequence ID" value="NZ_CP134081.1"/>
</dbReference>
<dbReference type="InterPro" id="IPR010093">
    <property type="entry name" value="SinI_DNA-bd"/>
</dbReference>
<feature type="domain" description="Helix-turn-helix" evidence="1">
    <location>
        <begin position="18"/>
        <end position="61"/>
    </location>
</feature>
<dbReference type="EMBL" id="CP134081">
    <property type="protein sequence ID" value="WNC09311.1"/>
    <property type="molecule type" value="Genomic_DNA"/>
</dbReference>
<dbReference type="Proteomes" id="UP001258207">
    <property type="component" value="Chromosome"/>
</dbReference>
<dbReference type="InterPro" id="IPR041657">
    <property type="entry name" value="HTH_17"/>
</dbReference>
<evidence type="ECO:0000313" key="3">
    <source>
        <dbReference type="Proteomes" id="UP001258207"/>
    </source>
</evidence>